<dbReference type="Pfam" id="PF04107">
    <property type="entry name" value="GCS2"/>
    <property type="match status" value="1"/>
</dbReference>
<comment type="similarity">
    <text evidence="5">Belongs to the glutamate--cysteine ligase type 2 family. YbdK subfamily.</text>
</comment>
<dbReference type="GO" id="GO:0004357">
    <property type="term" value="F:glutamate-cysteine ligase activity"/>
    <property type="evidence" value="ECO:0007669"/>
    <property type="project" value="UniProtKB-EC"/>
</dbReference>
<comment type="catalytic activity">
    <reaction evidence="4 5">
        <text>L-cysteine + L-glutamate + ATP = gamma-L-glutamyl-L-cysteine + ADP + phosphate + H(+)</text>
        <dbReference type="Rhea" id="RHEA:13285"/>
        <dbReference type="ChEBI" id="CHEBI:15378"/>
        <dbReference type="ChEBI" id="CHEBI:29985"/>
        <dbReference type="ChEBI" id="CHEBI:30616"/>
        <dbReference type="ChEBI" id="CHEBI:35235"/>
        <dbReference type="ChEBI" id="CHEBI:43474"/>
        <dbReference type="ChEBI" id="CHEBI:58173"/>
        <dbReference type="ChEBI" id="CHEBI:456216"/>
        <dbReference type="EC" id="6.3.2.2"/>
    </reaction>
</comment>
<name>A0A6J4RZP8_9ACTN</name>
<evidence type="ECO:0000256" key="4">
    <source>
        <dbReference type="ARBA" id="ARBA00048819"/>
    </source>
</evidence>
<dbReference type="Gene3D" id="3.30.590.20">
    <property type="match status" value="1"/>
</dbReference>
<keyword evidence="3 5" id="KW-0067">ATP-binding</keyword>
<dbReference type="InterPro" id="IPR050141">
    <property type="entry name" value="GCL_type2/YbdK_subfam"/>
</dbReference>
<dbReference type="HAMAP" id="MF_01609">
    <property type="entry name" value="Glu_cys_ligase_2"/>
    <property type="match status" value="1"/>
</dbReference>
<evidence type="ECO:0000256" key="2">
    <source>
        <dbReference type="ARBA" id="ARBA00022741"/>
    </source>
</evidence>
<dbReference type="GO" id="GO:0005524">
    <property type="term" value="F:ATP binding"/>
    <property type="evidence" value="ECO:0007669"/>
    <property type="project" value="UniProtKB-KW"/>
</dbReference>
<evidence type="ECO:0000256" key="5">
    <source>
        <dbReference type="HAMAP-Rule" id="MF_01609"/>
    </source>
</evidence>
<dbReference type="NCBIfam" id="TIGR02050">
    <property type="entry name" value="gshA_cyan_rel"/>
    <property type="match status" value="1"/>
</dbReference>
<evidence type="ECO:0000256" key="1">
    <source>
        <dbReference type="ARBA" id="ARBA00022598"/>
    </source>
</evidence>
<dbReference type="EMBL" id="CADCVI010000175">
    <property type="protein sequence ID" value="CAA9479299.1"/>
    <property type="molecule type" value="Genomic_DNA"/>
</dbReference>
<dbReference type="GO" id="GO:0042398">
    <property type="term" value="P:modified amino acid biosynthetic process"/>
    <property type="evidence" value="ECO:0007669"/>
    <property type="project" value="InterPro"/>
</dbReference>
<reference evidence="6" key="1">
    <citation type="submission" date="2020-02" db="EMBL/GenBank/DDBJ databases">
        <authorList>
            <person name="Meier V. D."/>
        </authorList>
    </citation>
    <scope>NUCLEOTIDE SEQUENCE</scope>
    <source>
        <strain evidence="6">AVDCRST_MAG25</strain>
    </source>
</reference>
<sequence>MATRTEEYTLGVEEEYQVVDPETRELRSQGGRVVERARREVVGDADVAAELMESQVEGVSAVCRTLAEVRDEVLRLRRAVISAAGEGARIAAASTHPFSHWREQVVTPKERYRVLIEAYQQLAQEQLVFGFHVHVGIKDAESAVRVMNRLRVWLAPLLALSGNSPFWLGEDSGYASYRTQVWGRFPVSGPPGLFASRAEHDALVESLVRTETIEDATKIYWDARLPEKTRTIEVRVADVCPTVDEAVMLAGLCRALVRSCFERDGREEPYPAVRPELLTAAHWRASRHGLEGELVDLEEARVVPAGYTIQRLLDFTRPALEEFGDWDEVSGIVRETLKHGNGASRQRAVYRRTGSLEAVVDMLVEETARGT</sequence>
<dbReference type="PANTHER" id="PTHR36510:SF1">
    <property type="entry name" value="GLUTAMATE--CYSTEINE LIGASE 2-RELATED"/>
    <property type="match status" value="1"/>
</dbReference>
<gene>
    <name evidence="6" type="ORF">AVDCRST_MAG25-2658</name>
</gene>
<dbReference type="AlphaFoldDB" id="A0A6J4RZP8"/>
<proteinExistence type="inferred from homology"/>
<dbReference type="PANTHER" id="PTHR36510">
    <property type="entry name" value="GLUTAMATE--CYSTEINE LIGASE 2-RELATED"/>
    <property type="match status" value="1"/>
</dbReference>
<dbReference type="InterPro" id="IPR006336">
    <property type="entry name" value="GCS2"/>
</dbReference>
<keyword evidence="1 5" id="KW-0436">Ligase</keyword>
<evidence type="ECO:0000256" key="3">
    <source>
        <dbReference type="ARBA" id="ARBA00022840"/>
    </source>
</evidence>
<organism evidence="6">
    <name type="scientific">uncultured Rubrobacteraceae bacterium</name>
    <dbReference type="NCBI Taxonomy" id="349277"/>
    <lineage>
        <taxon>Bacteria</taxon>
        <taxon>Bacillati</taxon>
        <taxon>Actinomycetota</taxon>
        <taxon>Rubrobacteria</taxon>
        <taxon>Rubrobacterales</taxon>
        <taxon>Rubrobacteraceae</taxon>
        <taxon>environmental samples</taxon>
    </lineage>
</organism>
<accession>A0A6J4RZP8</accession>
<dbReference type="EC" id="6.3.2.2" evidence="5"/>
<evidence type="ECO:0000313" key="6">
    <source>
        <dbReference type="EMBL" id="CAA9479299.1"/>
    </source>
</evidence>
<dbReference type="NCBIfam" id="NF010041">
    <property type="entry name" value="PRK13517.1-1"/>
    <property type="match status" value="1"/>
</dbReference>
<protein>
    <recommendedName>
        <fullName evidence="5">Putative glutamate--cysteine ligase 2</fullName>
        <ecNumber evidence="5">6.3.2.2</ecNumber>
    </recommendedName>
    <alternativeName>
        <fullName evidence="5">Gamma-glutamylcysteine synthetase 2</fullName>
        <shortName evidence="5">GCS 2</shortName>
        <shortName evidence="5">Gamma-GCS 2</shortName>
    </alternativeName>
</protein>
<dbReference type="InterPro" id="IPR011793">
    <property type="entry name" value="YbdK"/>
</dbReference>
<dbReference type="SUPFAM" id="SSF55931">
    <property type="entry name" value="Glutamine synthetase/guanido kinase"/>
    <property type="match status" value="1"/>
</dbReference>
<dbReference type="NCBIfam" id="NF010039">
    <property type="entry name" value="PRK13515.1"/>
    <property type="match status" value="1"/>
</dbReference>
<comment type="function">
    <text evidence="5">ATP-dependent carboxylate-amine ligase which exhibits weak glutamate--cysteine ligase activity.</text>
</comment>
<keyword evidence="2 5" id="KW-0547">Nucleotide-binding</keyword>
<dbReference type="InterPro" id="IPR014746">
    <property type="entry name" value="Gln_synth/guanido_kin_cat_dom"/>
</dbReference>